<dbReference type="KEGG" id="mlr:MELLADRAFT_107281"/>
<organism evidence="3">
    <name type="scientific">Melampsora larici-populina (strain 98AG31 / pathotype 3-4-7)</name>
    <name type="common">Poplar leaf rust fungus</name>
    <dbReference type="NCBI Taxonomy" id="747676"/>
    <lineage>
        <taxon>Eukaryota</taxon>
        <taxon>Fungi</taxon>
        <taxon>Dikarya</taxon>
        <taxon>Basidiomycota</taxon>
        <taxon>Pucciniomycotina</taxon>
        <taxon>Pucciniomycetes</taxon>
        <taxon>Pucciniales</taxon>
        <taxon>Melampsoraceae</taxon>
        <taxon>Melampsora</taxon>
    </lineage>
</organism>
<accession>F4RNT6</accession>
<evidence type="ECO:0000313" key="2">
    <source>
        <dbReference type="EMBL" id="EGG05801.1"/>
    </source>
</evidence>
<dbReference type="RefSeq" id="XP_007410857.1">
    <property type="nucleotide sequence ID" value="XM_007410795.1"/>
</dbReference>
<feature type="compositionally biased region" description="Polar residues" evidence="1">
    <location>
        <begin position="1"/>
        <end position="11"/>
    </location>
</feature>
<keyword evidence="3" id="KW-1185">Reference proteome</keyword>
<dbReference type="AlphaFoldDB" id="F4RNT6"/>
<dbReference type="HOGENOM" id="CLU_1103004_0_0_1"/>
<gene>
    <name evidence="2" type="ORF">MELLADRAFT_107281</name>
</gene>
<dbReference type="InParanoid" id="F4RNT6"/>
<dbReference type="Proteomes" id="UP000001072">
    <property type="component" value="Unassembled WGS sequence"/>
</dbReference>
<proteinExistence type="predicted"/>
<dbReference type="EMBL" id="GL883111">
    <property type="protein sequence ID" value="EGG05801.1"/>
    <property type="molecule type" value="Genomic_DNA"/>
</dbReference>
<feature type="region of interest" description="Disordered" evidence="1">
    <location>
        <begin position="177"/>
        <end position="208"/>
    </location>
</feature>
<protein>
    <submittedName>
        <fullName evidence="2">Uncharacterized protein</fullName>
    </submittedName>
</protein>
<sequence>MASASSPTWQGDPTEDPQNPPSMLRGALPVTPTPPPNASHHTVDDDAWAARLLSLKAADVLHTYDQVVNHFDMTDIVQQRIRVIFEQPSSEIRHMAVLQCLTEFGLQQRKRNLVDSGLAHIPLCPRKVYRASNHFILLQIQLWRLAKNDEFIHFQKVLKWARTRRIALMSKSKKGLGTKPFLENGRSADPPNSPIGTTTSSSEAISPREMPSVPHLVECGTGLQGIADTDTMFPLINYSQGECPGQTIKGDS</sequence>
<evidence type="ECO:0000313" key="3">
    <source>
        <dbReference type="Proteomes" id="UP000001072"/>
    </source>
</evidence>
<dbReference type="VEuPathDB" id="FungiDB:MELLADRAFT_107281"/>
<reference evidence="3" key="1">
    <citation type="journal article" date="2011" name="Proc. Natl. Acad. Sci. U.S.A.">
        <title>Obligate biotrophy features unraveled by the genomic analysis of rust fungi.</title>
        <authorList>
            <person name="Duplessis S."/>
            <person name="Cuomo C.A."/>
            <person name="Lin Y.-C."/>
            <person name="Aerts A."/>
            <person name="Tisserant E."/>
            <person name="Veneault-Fourrey C."/>
            <person name="Joly D.L."/>
            <person name="Hacquard S."/>
            <person name="Amselem J."/>
            <person name="Cantarel B.L."/>
            <person name="Chiu R."/>
            <person name="Coutinho P.M."/>
            <person name="Feau N."/>
            <person name="Field M."/>
            <person name="Frey P."/>
            <person name="Gelhaye E."/>
            <person name="Goldberg J."/>
            <person name="Grabherr M.G."/>
            <person name="Kodira C.D."/>
            <person name="Kohler A."/>
            <person name="Kuees U."/>
            <person name="Lindquist E.A."/>
            <person name="Lucas S.M."/>
            <person name="Mago R."/>
            <person name="Mauceli E."/>
            <person name="Morin E."/>
            <person name="Murat C."/>
            <person name="Pangilinan J.L."/>
            <person name="Park R."/>
            <person name="Pearson M."/>
            <person name="Quesneville H."/>
            <person name="Rouhier N."/>
            <person name="Sakthikumar S."/>
            <person name="Salamov A.A."/>
            <person name="Schmutz J."/>
            <person name="Selles B."/>
            <person name="Shapiro H."/>
            <person name="Tanguay P."/>
            <person name="Tuskan G.A."/>
            <person name="Henrissat B."/>
            <person name="Van de Peer Y."/>
            <person name="Rouze P."/>
            <person name="Ellis J.G."/>
            <person name="Dodds P.N."/>
            <person name="Schein J.E."/>
            <person name="Zhong S."/>
            <person name="Hamelin R.C."/>
            <person name="Grigoriev I.V."/>
            <person name="Szabo L.J."/>
            <person name="Martin F."/>
        </authorList>
    </citation>
    <scope>NUCLEOTIDE SEQUENCE [LARGE SCALE GENOMIC DNA]</scope>
    <source>
        <strain evidence="3">98AG31 / pathotype 3-4-7</strain>
    </source>
</reference>
<feature type="compositionally biased region" description="Polar residues" evidence="1">
    <location>
        <begin position="194"/>
        <end position="204"/>
    </location>
</feature>
<dbReference type="GeneID" id="18923120"/>
<evidence type="ECO:0000256" key="1">
    <source>
        <dbReference type="SAM" id="MobiDB-lite"/>
    </source>
</evidence>
<name>F4RNT6_MELLP</name>
<feature type="region of interest" description="Disordered" evidence="1">
    <location>
        <begin position="1"/>
        <end position="42"/>
    </location>
</feature>